<organism evidence="2 3">
    <name type="scientific">Rickenella mellea</name>
    <dbReference type="NCBI Taxonomy" id="50990"/>
    <lineage>
        <taxon>Eukaryota</taxon>
        <taxon>Fungi</taxon>
        <taxon>Dikarya</taxon>
        <taxon>Basidiomycota</taxon>
        <taxon>Agaricomycotina</taxon>
        <taxon>Agaricomycetes</taxon>
        <taxon>Hymenochaetales</taxon>
        <taxon>Rickenellaceae</taxon>
        <taxon>Rickenella</taxon>
    </lineage>
</organism>
<name>A0A4Y7PP86_9AGAM</name>
<sequence length="57" mass="6491">MSNTSAYQSIEAIQQPVVVQRRTLTYPHPSPILSLMSRPSNPSPHLRHSQRPQGRRT</sequence>
<feature type="compositionally biased region" description="Basic residues" evidence="1">
    <location>
        <begin position="45"/>
        <end position="57"/>
    </location>
</feature>
<evidence type="ECO:0000256" key="1">
    <source>
        <dbReference type="SAM" id="MobiDB-lite"/>
    </source>
</evidence>
<dbReference type="VEuPathDB" id="FungiDB:BD410DRAFT_795404"/>
<evidence type="ECO:0000313" key="3">
    <source>
        <dbReference type="Proteomes" id="UP000294933"/>
    </source>
</evidence>
<feature type="region of interest" description="Disordered" evidence="1">
    <location>
        <begin position="28"/>
        <end position="57"/>
    </location>
</feature>
<dbReference type="EMBL" id="ML170244">
    <property type="protein sequence ID" value="TDL16389.1"/>
    <property type="molecule type" value="Genomic_DNA"/>
</dbReference>
<protein>
    <submittedName>
        <fullName evidence="2">Uncharacterized protein</fullName>
    </submittedName>
</protein>
<keyword evidence="3" id="KW-1185">Reference proteome</keyword>
<dbReference type="AlphaFoldDB" id="A0A4Y7PP86"/>
<proteinExistence type="predicted"/>
<accession>A0A4Y7PP86</accession>
<dbReference type="Proteomes" id="UP000294933">
    <property type="component" value="Unassembled WGS sequence"/>
</dbReference>
<gene>
    <name evidence="2" type="ORF">BD410DRAFT_795404</name>
</gene>
<reference evidence="2 3" key="1">
    <citation type="submission" date="2018-06" db="EMBL/GenBank/DDBJ databases">
        <title>A transcriptomic atlas of mushroom development highlights an independent origin of complex multicellularity.</title>
        <authorList>
            <consortium name="DOE Joint Genome Institute"/>
            <person name="Krizsan K."/>
            <person name="Almasi E."/>
            <person name="Merenyi Z."/>
            <person name="Sahu N."/>
            <person name="Viragh M."/>
            <person name="Koszo T."/>
            <person name="Mondo S."/>
            <person name="Kiss B."/>
            <person name="Balint B."/>
            <person name="Kues U."/>
            <person name="Barry K."/>
            <person name="Hegedus J.C."/>
            <person name="Henrissat B."/>
            <person name="Johnson J."/>
            <person name="Lipzen A."/>
            <person name="Ohm R."/>
            <person name="Nagy I."/>
            <person name="Pangilinan J."/>
            <person name="Yan J."/>
            <person name="Xiong Y."/>
            <person name="Grigoriev I.V."/>
            <person name="Hibbett D.S."/>
            <person name="Nagy L.G."/>
        </authorList>
    </citation>
    <scope>NUCLEOTIDE SEQUENCE [LARGE SCALE GENOMIC DNA]</scope>
    <source>
        <strain evidence="2 3">SZMC22713</strain>
    </source>
</reference>
<evidence type="ECO:0000313" key="2">
    <source>
        <dbReference type="EMBL" id="TDL16389.1"/>
    </source>
</evidence>